<gene>
    <name evidence="8" type="ORF">FHP88_16430</name>
</gene>
<evidence type="ECO:0000313" key="8">
    <source>
        <dbReference type="EMBL" id="TVO70472.1"/>
    </source>
</evidence>
<evidence type="ECO:0000256" key="3">
    <source>
        <dbReference type="ARBA" id="ARBA00022692"/>
    </source>
</evidence>
<organism evidence="8 9">
    <name type="scientific">Sedimenticola selenatireducens</name>
    <dbReference type="NCBI Taxonomy" id="191960"/>
    <lineage>
        <taxon>Bacteria</taxon>
        <taxon>Pseudomonadati</taxon>
        <taxon>Pseudomonadota</taxon>
        <taxon>Gammaproteobacteria</taxon>
        <taxon>Chromatiales</taxon>
        <taxon>Sedimenticolaceae</taxon>
        <taxon>Sedimenticola</taxon>
    </lineage>
</organism>
<dbReference type="OrthoDB" id="9804001at2"/>
<evidence type="ECO:0000256" key="5">
    <source>
        <dbReference type="ARBA" id="ARBA00023136"/>
    </source>
</evidence>
<dbReference type="InterPro" id="IPR000412">
    <property type="entry name" value="ABC_2_transport"/>
</dbReference>
<evidence type="ECO:0000256" key="2">
    <source>
        <dbReference type="ARBA" id="ARBA00007783"/>
    </source>
</evidence>
<dbReference type="GO" id="GO:0043190">
    <property type="term" value="C:ATP-binding cassette (ABC) transporter complex"/>
    <property type="evidence" value="ECO:0007669"/>
    <property type="project" value="InterPro"/>
</dbReference>
<dbReference type="InterPro" id="IPR052522">
    <property type="entry name" value="ABC-2_transport_permease"/>
</dbReference>
<sequence length="253" mass="28042">MNIQAVKVIYKYEMLRTWNTLFQSIASPVISTALYFIVFGSAIGSRIQSVEGVTYGLFIVPGLMMLSILTQSVSNASFGIFFPKFSGTVYEVMSAPISFFEILLGYVGAAASKSLILGAIILITASFFVELRIDHPVWMVLFLVLTCVSFSLLGFIIGLWATNFEKLQVVPLLIITPLVFLGGTFYSVSMLPPVWQTVTLFNPVLYLVSGFRWSFFGVSDVHVGISLGVILLFLGICSGVVWWMFKTGYRLKQ</sequence>
<dbReference type="Proteomes" id="UP000316649">
    <property type="component" value="Unassembled WGS sequence"/>
</dbReference>
<keyword evidence="6" id="KW-1003">Cell membrane</keyword>
<evidence type="ECO:0000313" key="9">
    <source>
        <dbReference type="Proteomes" id="UP000316649"/>
    </source>
</evidence>
<keyword evidence="4 6" id="KW-1133">Transmembrane helix</keyword>
<reference evidence="8 9" key="1">
    <citation type="submission" date="2019-07" db="EMBL/GenBank/DDBJ databases">
        <title>The pathways for chlorine oxyanion respiration interact through the shared metabolite chlorate.</title>
        <authorList>
            <person name="Barnum T.P."/>
            <person name="Cheng Y."/>
            <person name="Hill K.A."/>
            <person name="Lucas L.N."/>
            <person name="Carlson H.K."/>
            <person name="Coates J.D."/>
        </authorList>
    </citation>
    <scope>NUCLEOTIDE SEQUENCE [LARGE SCALE GENOMIC DNA]</scope>
    <source>
        <strain evidence="8 9">BK-1</strain>
    </source>
</reference>
<comment type="similarity">
    <text evidence="2 6">Belongs to the ABC-2 integral membrane protein family.</text>
</comment>
<feature type="transmembrane region" description="Helical" evidence="6">
    <location>
        <begin position="102"/>
        <end position="125"/>
    </location>
</feature>
<dbReference type="NCBIfam" id="NF011648">
    <property type="entry name" value="PRK15066.1"/>
    <property type="match status" value="1"/>
</dbReference>
<comment type="caution">
    <text evidence="8">The sequence shown here is derived from an EMBL/GenBank/DDBJ whole genome shotgun (WGS) entry which is preliminary data.</text>
</comment>
<feature type="domain" description="ABC transmembrane type-2" evidence="7">
    <location>
        <begin position="19"/>
        <end position="248"/>
    </location>
</feature>
<dbReference type="PANTHER" id="PTHR43332">
    <property type="entry name" value="INNER MEMBRANE TRANSPORT PERMEASE YADH-RELATED"/>
    <property type="match status" value="1"/>
</dbReference>
<comment type="subcellular location">
    <subcellularLocation>
        <location evidence="6">Cell inner membrane</location>
        <topology evidence="6">Multi-pass membrane protein</topology>
    </subcellularLocation>
    <subcellularLocation>
        <location evidence="1">Membrane</location>
        <topology evidence="1">Multi-pass membrane protein</topology>
    </subcellularLocation>
</comment>
<keyword evidence="3 6" id="KW-0812">Transmembrane</keyword>
<feature type="transmembrane region" description="Helical" evidence="6">
    <location>
        <begin position="20"/>
        <end position="43"/>
    </location>
</feature>
<dbReference type="PIRSF" id="PIRSF006648">
    <property type="entry name" value="DrrB"/>
    <property type="match status" value="1"/>
</dbReference>
<dbReference type="RefSeq" id="WP_144360187.1">
    <property type="nucleotide sequence ID" value="NZ_VMNH01000024.1"/>
</dbReference>
<feature type="transmembrane region" description="Helical" evidence="6">
    <location>
        <begin position="137"/>
        <end position="161"/>
    </location>
</feature>
<dbReference type="InterPro" id="IPR047817">
    <property type="entry name" value="ABC2_TM_bact-type"/>
</dbReference>
<keyword evidence="6" id="KW-0813">Transport</keyword>
<evidence type="ECO:0000259" key="7">
    <source>
        <dbReference type="PROSITE" id="PS51012"/>
    </source>
</evidence>
<feature type="transmembrane region" description="Helical" evidence="6">
    <location>
        <begin position="198"/>
        <end position="215"/>
    </location>
</feature>
<accession>A0A557RZ88</accession>
<dbReference type="PROSITE" id="PS51012">
    <property type="entry name" value="ABC_TM2"/>
    <property type="match status" value="1"/>
</dbReference>
<keyword evidence="5 6" id="KW-0472">Membrane</keyword>
<dbReference type="EMBL" id="VMNH01000024">
    <property type="protein sequence ID" value="TVO70472.1"/>
    <property type="molecule type" value="Genomic_DNA"/>
</dbReference>
<feature type="transmembrane region" description="Helical" evidence="6">
    <location>
        <begin position="167"/>
        <end position="186"/>
    </location>
</feature>
<proteinExistence type="inferred from homology"/>
<dbReference type="AlphaFoldDB" id="A0A557RZ88"/>
<evidence type="ECO:0000256" key="6">
    <source>
        <dbReference type="RuleBase" id="RU361157"/>
    </source>
</evidence>
<evidence type="ECO:0000256" key="1">
    <source>
        <dbReference type="ARBA" id="ARBA00004141"/>
    </source>
</evidence>
<dbReference type="PANTHER" id="PTHR43332:SF1">
    <property type="entry name" value="TRANSPORT PERMEASE PROTEIN"/>
    <property type="match status" value="1"/>
</dbReference>
<protein>
    <recommendedName>
        <fullName evidence="6">Transport permease protein</fullName>
    </recommendedName>
</protein>
<dbReference type="GO" id="GO:0140359">
    <property type="term" value="F:ABC-type transporter activity"/>
    <property type="evidence" value="ECO:0007669"/>
    <property type="project" value="InterPro"/>
</dbReference>
<name>A0A557RZ88_9GAMM</name>
<dbReference type="Pfam" id="PF01061">
    <property type="entry name" value="ABC2_membrane"/>
    <property type="match status" value="1"/>
</dbReference>
<evidence type="ECO:0000256" key="4">
    <source>
        <dbReference type="ARBA" id="ARBA00022989"/>
    </source>
</evidence>
<dbReference type="InterPro" id="IPR013525">
    <property type="entry name" value="ABC2_TM"/>
</dbReference>
<dbReference type="PRINTS" id="PR00164">
    <property type="entry name" value="ABC2TRNSPORT"/>
</dbReference>
<keyword evidence="9" id="KW-1185">Reference proteome</keyword>
<feature type="transmembrane region" description="Helical" evidence="6">
    <location>
        <begin position="55"/>
        <end position="82"/>
    </location>
</feature>
<feature type="transmembrane region" description="Helical" evidence="6">
    <location>
        <begin position="221"/>
        <end position="245"/>
    </location>
</feature>